<protein>
    <submittedName>
        <fullName evidence="2">Uncharacterized protein</fullName>
    </submittedName>
</protein>
<evidence type="ECO:0000313" key="3">
    <source>
        <dbReference type="Proteomes" id="UP000625711"/>
    </source>
</evidence>
<evidence type="ECO:0000256" key="1">
    <source>
        <dbReference type="SAM" id="SignalP"/>
    </source>
</evidence>
<dbReference type="EMBL" id="JAACXV010000413">
    <property type="protein sequence ID" value="KAF7277825.1"/>
    <property type="molecule type" value="Genomic_DNA"/>
</dbReference>
<keyword evidence="1" id="KW-0732">Signal</keyword>
<accession>A0A834IGZ8</accession>
<gene>
    <name evidence="2" type="ORF">GWI33_009241</name>
</gene>
<feature type="chain" id="PRO_5032485519" evidence="1">
    <location>
        <begin position="30"/>
        <end position="66"/>
    </location>
</feature>
<keyword evidence="3" id="KW-1185">Reference proteome</keyword>
<proteinExistence type="predicted"/>
<name>A0A834IGZ8_RHYFE</name>
<dbReference type="Proteomes" id="UP000625711">
    <property type="component" value="Unassembled WGS sequence"/>
</dbReference>
<dbReference type="AlphaFoldDB" id="A0A834IGZ8"/>
<feature type="signal peptide" evidence="1">
    <location>
        <begin position="1"/>
        <end position="29"/>
    </location>
</feature>
<reference evidence="2" key="1">
    <citation type="submission" date="2020-08" db="EMBL/GenBank/DDBJ databases">
        <title>Genome sequencing and assembly of the red palm weevil Rhynchophorus ferrugineus.</title>
        <authorList>
            <person name="Dias G.B."/>
            <person name="Bergman C.M."/>
            <person name="Manee M."/>
        </authorList>
    </citation>
    <scope>NUCLEOTIDE SEQUENCE</scope>
    <source>
        <strain evidence="2">AA-2017</strain>
        <tissue evidence="2">Whole larva</tissue>
    </source>
</reference>
<evidence type="ECO:0000313" key="2">
    <source>
        <dbReference type="EMBL" id="KAF7277825.1"/>
    </source>
</evidence>
<organism evidence="2 3">
    <name type="scientific">Rhynchophorus ferrugineus</name>
    <name type="common">Red palm weevil</name>
    <name type="synonym">Curculio ferrugineus</name>
    <dbReference type="NCBI Taxonomy" id="354439"/>
    <lineage>
        <taxon>Eukaryota</taxon>
        <taxon>Metazoa</taxon>
        <taxon>Ecdysozoa</taxon>
        <taxon>Arthropoda</taxon>
        <taxon>Hexapoda</taxon>
        <taxon>Insecta</taxon>
        <taxon>Pterygota</taxon>
        <taxon>Neoptera</taxon>
        <taxon>Endopterygota</taxon>
        <taxon>Coleoptera</taxon>
        <taxon>Polyphaga</taxon>
        <taxon>Cucujiformia</taxon>
        <taxon>Curculionidae</taxon>
        <taxon>Dryophthorinae</taxon>
        <taxon>Rhynchophorus</taxon>
    </lineage>
</organism>
<comment type="caution">
    <text evidence="2">The sequence shown here is derived from an EMBL/GenBank/DDBJ whole genome shotgun (WGS) entry which is preliminary data.</text>
</comment>
<sequence length="66" mass="7135">MPEDKHMPVRSSTIDLIILFGALIDGTKAVTDTRRIFSCVCLTVQQIHLNKSAGPIAGSGAIWEPN</sequence>